<proteinExistence type="predicted"/>
<evidence type="ECO:0000313" key="1">
    <source>
        <dbReference type="EMBL" id="GFQ98436.1"/>
    </source>
</evidence>
<gene>
    <name evidence="1" type="ORF">TNCT_658111</name>
</gene>
<reference evidence="1" key="1">
    <citation type="submission" date="2020-07" db="EMBL/GenBank/DDBJ databases">
        <title>Multicomponent nature underlies the extraordinary mechanical properties of spider dragline silk.</title>
        <authorList>
            <person name="Kono N."/>
            <person name="Nakamura H."/>
            <person name="Mori M."/>
            <person name="Yoshida Y."/>
            <person name="Ohtoshi R."/>
            <person name="Malay A.D."/>
            <person name="Moran D.A.P."/>
            <person name="Tomita M."/>
            <person name="Numata K."/>
            <person name="Arakawa K."/>
        </authorList>
    </citation>
    <scope>NUCLEOTIDE SEQUENCE</scope>
</reference>
<keyword evidence="2" id="KW-1185">Reference proteome</keyword>
<dbReference type="Proteomes" id="UP000887116">
    <property type="component" value="Unassembled WGS sequence"/>
</dbReference>
<accession>A0A8X6L7K6</accession>
<sequence>MELSKAAQTLFVQELGQPRFQMHPPSHLPRTVSVAAFRMSTGHDYLAVHLHRINVLPSPKCQLCGCGTMNAEHLRTFSALDHSKNY</sequence>
<evidence type="ECO:0000313" key="2">
    <source>
        <dbReference type="Proteomes" id="UP000887116"/>
    </source>
</evidence>
<comment type="caution">
    <text evidence="1">The sequence shown here is derived from an EMBL/GenBank/DDBJ whole genome shotgun (WGS) entry which is preliminary data.</text>
</comment>
<dbReference type="AlphaFoldDB" id="A0A8X6L7K6"/>
<protein>
    <submittedName>
        <fullName evidence="1">Uncharacterized protein</fullName>
    </submittedName>
</protein>
<organism evidence="1 2">
    <name type="scientific">Trichonephila clavata</name>
    <name type="common">Joro spider</name>
    <name type="synonym">Nephila clavata</name>
    <dbReference type="NCBI Taxonomy" id="2740835"/>
    <lineage>
        <taxon>Eukaryota</taxon>
        <taxon>Metazoa</taxon>
        <taxon>Ecdysozoa</taxon>
        <taxon>Arthropoda</taxon>
        <taxon>Chelicerata</taxon>
        <taxon>Arachnida</taxon>
        <taxon>Araneae</taxon>
        <taxon>Araneomorphae</taxon>
        <taxon>Entelegynae</taxon>
        <taxon>Araneoidea</taxon>
        <taxon>Nephilidae</taxon>
        <taxon>Trichonephila</taxon>
    </lineage>
</organism>
<name>A0A8X6L7K6_TRICU</name>
<dbReference type="OrthoDB" id="6427621at2759"/>
<dbReference type="EMBL" id="BMAO01014972">
    <property type="protein sequence ID" value="GFQ98436.1"/>
    <property type="molecule type" value="Genomic_DNA"/>
</dbReference>